<name>A0A3B7M894_9GAMM</name>
<feature type="transmembrane region" description="Helical" evidence="1">
    <location>
        <begin position="9"/>
        <end position="32"/>
    </location>
</feature>
<evidence type="ECO:0000256" key="1">
    <source>
        <dbReference type="SAM" id="Phobius"/>
    </source>
</evidence>
<evidence type="ECO:0000313" key="3">
    <source>
        <dbReference type="Proteomes" id="UP000263753"/>
    </source>
</evidence>
<dbReference type="RefSeq" id="WP_087512204.1">
    <property type="nucleotide sequence ID" value="NZ_CP032134.1"/>
</dbReference>
<dbReference type="EMBL" id="CP032134">
    <property type="protein sequence ID" value="AXY58539.1"/>
    <property type="molecule type" value="Genomic_DNA"/>
</dbReference>
<keyword evidence="1" id="KW-1133">Transmembrane helix</keyword>
<feature type="transmembrane region" description="Helical" evidence="1">
    <location>
        <begin position="76"/>
        <end position="95"/>
    </location>
</feature>
<keyword evidence="1" id="KW-0812">Transmembrane</keyword>
<organism evidence="2 3">
    <name type="scientific">Acinetobacter chinensis</name>
    <dbReference type="NCBI Taxonomy" id="2004650"/>
    <lineage>
        <taxon>Bacteria</taxon>
        <taxon>Pseudomonadati</taxon>
        <taxon>Pseudomonadota</taxon>
        <taxon>Gammaproteobacteria</taxon>
        <taxon>Moraxellales</taxon>
        <taxon>Moraxellaceae</taxon>
        <taxon>Acinetobacter</taxon>
    </lineage>
</organism>
<dbReference type="Proteomes" id="UP000263753">
    <property type="component" value="Chromosome"/>
</dbReference>
<protein>
    <submittedName>
        <fullName evidence="2">Type IV pilin accessory protein</fullName>
    </submittedName>
</protein>
<feature type="transmembrane region" description="Helical" evidence="1">
    <location>
        <begin position="44"/>
        <end position="64"/>
    </location>
</feature>
<proteinExistence type="predicted"/>
<sequence length="244" mass="27919">MKNNRKRFFICHLGISSIVAFLVVCLVFGVWYPYPLYKAVGVTHIFLMLIIIDVIIGPLLGFFVYKEGKKTLKMDLSIIILIQICALSFGVYSIVQGRPAWTVFSVDRFEVVKNNEIIEQEDANILPQFQRLPWLGPQYAALQFSNDTETRNKDMFNEVFSGISLAQYPERYVDISKVTDQMLKRSHKIDELNQFNPPSSVKKILADNPTAYAYLPMKASAVDMTVLIDEKGTVIKIVDLRPWN</sequence>
<dbReference type="KEGG" id="achi:CDG60_16580"/>
<gene>
    <name evidence="2" type="ORF">CDG60_16580</name>
</gene>
<dbReference type="InterPro" id="IPR047814">
    <property type="entry name" value="TfpX/TfpZ-like"/>
</dbReference>
<evidence type="ECO:0000313" key="2">
    <source>
        <dbReference type="EMBL" id="AXY58539.1"/>
    </source>
</evidence>
<reference evidence="3" key="1">
    <citation type="submission" date="2018-09" db="EMBL/GenBank/DDBJ databases">
        <title>The complete genome of Acinetobacter sp. strain WCHAc010005.</title>
        <authorList>
            <person name="Hu Y."/>
            <person name="Long H."/>
            <person name="Feng Y."/>
            <person name="Zong Z."/>
        </authorList>
    </citation>
    <scope>NUCLEOTIDE SEQUENCE [LARGE SCALE GENOMIC DNA]</scope>
    <source>
        <strain evidence="3">WCHAc010005</strain>
    </source>
</reference>
<accession>A0A3B7M894</accession>
<dbReference type="AlphaFoldDB" id="A0A3B7M894"/>
<keyword evidence="1" id="KW-0472">Membrane</keyword>
<dbReference type="NCBIfam" id="NF041437">
    <property type="entry name" value="TfpZ"/>
    <property type="match status" value="1"/>
</dbReference>